<proteinExistence type="predicted"/>
<accession>A0AAE3KNU8</accession>
<organism evidence="1 2">
    <name type="scientific">Limnofasciculus baicalensis BBK-W-15</name>
    <dbReference type="NCBI Taxonomy" id="2699891"/>
    <lineage>
        <taxon>Bacteria</taxon>
        <taxon>Bacillati</taxon>
        <taxon>Cyanobacteriota</taxon>
        <taxon>Cyanophyceae</taxon>
        <taxon>Coleofasciculales</taxon>
        <taxon>Coleofasciculaceae</taxon>
        <taxon>Limnofasciculus</taxon>
        <taxon>Limnofasciculus baicalensis</taxon>
    </lineage>
</organism>
<dbReference type="EMBL" id="JAMZMM010000177">
    <property type="protein sequence ID" value="MCP2730201.1"/>
    <property type="molecule type" value="Genomic_DNA"/>
</dbReference>
<evidence type="ECO:0000313" key="2">
    <source>
        <dbReference type="Proteomes" id="UP001204953"/>
    </source>
</evidence>
<dbReference type="AlphaFoldDB" id="A0AAE3KNU8"/>
<name>A0AAE3KNU8_9CYAN</name>
<protein>
    <submittedName>
        <fullName evidence="1">Uncharacterized protein</fullName>
    </submittedName>
</protein>
<dbReference type="Proteomes" id="UP001204953">
    <property type="component" value="Unassembled WGS sequence"/>
</dbReference>
<keyword evidence="2" id="KW-1185">Reference proteome</keyword>
<sequence length="70" mass="7948">MTLTDLLPEIWQLSVLEKIKLIRLLAESLETSQDISPLEPFKTYDIQTPYNNFGAGIVLMEAMKQSGLNH</sequence>
<gene>
    <name evidence="1" type="ORF">NJ959_17355</name>
</gene>
<comment type="caution">
    <text evidence="1">The sequence shown here is derived from an EMBL/GenBank/DDBJ whole genome shotgun (WGS) entry which is preliminary data.</text>
</comment>
<dbReference type="RefSeq" id="WP_254012965.1">
    <property type="nucleotide sequence ID" value="NZ_JAMZMM010000177.1"/>
</dbReference>
<reference evidence="1" key="1">
    <citation type="submission" date="2022-06" db="EMBL/GenBank/DDBJ databases">
        <title>New cyanobacteria of genus Symplocastrum in benthos of Lake Baikal.</title>
        <authorList>
            <person name="Sorokovikova E."/>
            <person name="Tikhonova I."/>
            <person name="Krasnopeev A."/>
            <person name="Evseev P."/>
            <person name="Gladkikh A."/>
            <person name="Belykh O."/>
        </authorList>
    </citation>
    <scope>NUCLEOTIDE SEQUENCE</scope>
    <source>
        <strain evidence="1">BBK-W-15</strain>
    </source>
</reference>
<evidence type="ECO:0000313" key="1">
    <source>
        <dbReference type="EMBL" id="MCP2730201.1"/>
    </source>
</evidence>